<comment type="similarity">
    <text evidence="1 2">Belongs to the UPF0102 family.</text>
</comment>
<reference evidence="4" key="1">
    <citation type="submission" date="2013-03" db="EMBL/GenBank/DDBJ databases">
        <title>Genome sequence of Chthonomonas calidirosea, the first sequenced genome from the Armatimonadetes phylum (formally candidate division OP10).</title>
        <authorList>
            <person name="Lee K.C.Y."/>
            <person name="Morgan X.C."/>
            <person name="Dunfield P.F."/>
            <person name="Tamas I."/>
            <person name="Houghton K.M."/>
            <person name="Vyssotski M."/>
            <person name="Ryan J.L.J."/>
            <person name="Lagutin K."/>
            <person name="McDonald I.R."/>
            <person name="Stott M.B."/>
        </authorList>
    </citation>
    <scope>NUCLEOTIDE SEQUENCE [LARGE SCALE GENOMIC DNA]</scope>
    <source>
        <strain evidence="4">DSM 23976 / ICMP 18418 / T49</strain>
    </source>
</reference>
<dbReference type="InterPro" id="IPR011335">
    <property type="entry name" value="Restrct_endonuc-II-like"/>
</dbReference>
<evidence type="ECO:0000313" key="4">
    <source>
        <dbReference type="Proteomes" id="UP000014227"/>
    </source>
</evidence>
<dbReference type="GO" id="GO:0003676">
    <property type="term" value="F:nucleic acid binding"/>
    <property type="evidence" value="ECO:0007669"/>
    <property type="project" value="InterPro"/>
</dbReference>
<dbReference type="AlphaFoldDB" id="S0EX20"/>
<proteinExistence type="inferred from homology"/>
<dbReference type="NCBIfam" id="NF009150">
    <property type="entry name" value="PRK12497.1-3"/>
    <property type="match status" value="1"/>
</dbReference>
<sequence>MSTSKHASGAKWEQVVQVYLKDAGWQILDTNYRSPFGELDIVALEPTTSDPVIVFVEVRSRRGSLYGAPIESITAKKRARILATAYQWLSEHAEGTAEPAIRFDVAAVTVDCDGKAEITLYRGAFDATGV</sequence>
<dbReference type="PATRIC" id="fig|1303518.3.peg.2782"/>
<dbReference type="InterPro" id="IPR011856">
    <property type="entry name" value="tRNA_endonuc-like_dom_sf"/>
</dbReference>
<protein>
    <recommendedName>
        <fullName evidence="2">UPF0102 protein CCALI_02680</fullName>
    </recommendedName>
</protein>
<dbReference type="EMBL" id="HF951689">
    <property type="protein sequence ID" value="CCW36470.1"/>
    <property type="molecule type" value="Genomic_DNA"/>
</dbReference>
<name>S0EX20_CHTCT</name>
<dbReference type="HAMAP" id="MF_00048">
    <property type="entry name" value="UPF0102"/>
    <property type="match status" value="1"/>
</dbReference>
<dbReference type="PANTHER" id="PTHR34039:SF1">
    <property type="entry name" value="UPF0102 PROTEIN YRAN"/>
    <property type="match status" value="1"/>
</dbReference>
<dbReference type="PANTHER" id="PTHR34039">
    <property type="entry name" value="UPF0102 PROTEIN YRAN"/>
    <property type="match status" value="1"/>
</dbReference>
<dbReference type="NCBIfam" id="TIGR00252">
    <property type="entry name" value="YraN family protein"/>
    <property type="match status" value="1"/>
</dbReference>
<dbReference type="Pfam" id="PF02021">
    <property type="entry name" value="UPF0102"/>
    <property type="match status" value="1"/>
</dbReference>
<keyword evidence="4" id="KW-1185">Reference proteome</keyword>
<dbReference type="STRING" id="454171.CP488_01411"/>
<evidence type="ECO:0000256" key="2">
    <source>
        <dbReference type="HAMAP-Rule" id="MF_00048"/>
    </source>
</evidence>
<gene>
    <name evidence="3" type="ORF">CCALI_02680</name>
</gene>
<accession>S0EX20</accession>
<dbReference type="RefSeq" id="WP_016483979.1">
    <property type="nucleotide sequence ID" value="NC_021487.1"/>
</dbReference>
<dbReference type="InterPro" id="IPR003509">
    <property type="entry name" value="UPF0102_YraN-like"/>
</dbReference>
<dbReference type="Gene3D" id="3.40.1350.10">
    <property type="match status" value="1"/>
</dbReference>
<dbReference type="HOGENOM" id="CLU_115353_0_2_0"/>
<dbReference type="OrthoDB" id="9794876at2"/>
<dbReference type="Proteomes" id="UP000014227">
    <property type="component" value="Chromosome I"/>
</dbReference>
<evidence type="ECO:0000256" key="1">
    <source>
        <dbReference type="ARBA" id="ARBA00006738"/>
    </source>
</evidence>
<dbReference type="SUPFAM" id="SSF52980">
    <property type="entry name" value="Restriction endonuclease-like"/>
    <property type="match status" value="1"/>
</dbReference>
<organism evidence="3 4">
    <name type="scientific">Chthonomonas calidirosea (strain DSM 23976 / ICMP 18418 / T49)</name>
    <dbReference type="NCBI Taxonomy" id="1303518"/>
    <lineage>
        <taxon>Bacteria</taxon>
        <taxon>Bacillati</taxon>
        <taxon>Armatimonadota</taxon>
        <taxon>Chthonomonadia</taxon>
        <taxon>Chthonomonadales</taxon>
        <taxon>Chthonomonadaceae</taxon>
        <taxon>Chthonomonas</taxon>
    </lineage>
</organism>
<dbReference type="InParanoid" id="S0EX20"/>
<dbReference type="NCBIfam" id="NF009154">
    <property type="entry name" value="PRK12497.3-3"/>
    <property type="match status" value="1"/>
</dbReference>
<evidence type="ECO:0000313" key="3">
    <source>
        <dbReference type="EMBL" id="CCW36470.1"/>
    </source>
</evidence>
<dbReference type="CDD" id="cd20736">
    <property type="entry name" value="PoNe_Nuclease"/>
    <property type="match status" value="1"/>
</dbReference>
<dbReference type="eggNOG" id="COG0792">
    <property type="taxonomic scope" value="Bacteria"/>
</dbReference>
<dbReference type="KEGG" id="ccz:CCALI_02680"/>